<dbReference type="Proteomes" id="UP000821853">
    <property type="component" value="Unassembled WGS sequence"/>
</dbReference>
<gene>
    <name evidence="2" type="ORF">HPB48_026562</name>
</gene>
<protein>
    <submittedName>
        <fullName evidence="2">Uncharacterized protein</fullName>
    </submittedName>
</protein>
<accession>A0A9J6HBR9</accession>
<sequence>MREPFPRILQAEVPKMGKKKALKRERDEKEEAQKEVKRLAEELEEAKAINERLTVALLDKIEIARDEARKLRPDPRGEVIAEFILPPPPGAANGDGPGQDLVGQYPEDDCIIPGYQGPAATSEDREVADQDDDIIPADQLPAEMAEECEVADCLLPDVGYVEVTELSINYAPLQRNMELSFTARVKKTLRHAPWFVIRVQHPPYYRDLCLDKGSIW</sequence>
<proteinExistence type="predicted"/>
<reference evidence="2 3" key="1">
    <citation type="journal article" date="2020" name="Cell">
        <title>Large-Scale Comparative Analyses of Tick Genomes Elucidate Their Genetic Diversity and Vector Capacities.</title>
        <authorList>
            <consortium name="Tick Genome and Microbiome Consortium (TIGMIC)"/>
            <person name="Jia N."/>
            <person name="Wang J."/>
            <person name="Shi W."/>
            <person name="Du L."/>
            <person name="Sun Y."/>
            <person name="Zhan W."/>
            <person name="Jiang J.F."/>
            <person name="Wang Q."/>
            <person name="Zhang B."/>
            <person name="Ji P."/>
            <person name="Bell-Sakyi L."/>
            <person name="Cui X.M."/>
            <person name="Yuan T.T."/>
            <person name="Jiang B.G."/>
            <person name="Yang W.F."/>
            <person name="Lam T.T."/>
            <person name="Chang Q.C."/>
            <person name="Ding S.J."/>
            <person name="Wang X.J."/>
            <person name="Zhu J.G."/>
            <person name="Ruan X.D."/>
            <person name="Zhao L."/>
            <person name="Wei J.T."/>
            <person name="Ye R.Z."/>
            <person name="Que T.C."/>
            <person name="Du C.H."/>
            <person name="Zhou Y.H."/>
            <person name="Cheng J.X."/>
            <person name="Dai P.F."/>
            <person name="Guo W.B."/>
            <person name="Han X.H."/>
            <person name="Huang E.J."/>
            <person name="Li L.F."/>
            <person name="Wei W."/>
            <person name="Gao Y.C."/>
            <person name="Liu J.Z."/>
            <person name="Shao H.Z."/>
            <person name="Wang X."/>
            <person name="Wang C.C."/>
            <person name="Yang T.C."/>
            <person name="Huo Q.B."/>
            <person name="Li W."/>
            <person name="Chen H.Y."/>
            <person name="Chen S.E."/>
            <person name="Zhou L.G."/>
            <person name="Ni X.B."/>
            <person name="Tian J.H."/>
            <person name="Sheng Y."/>
            <person name="Liu T."/>
            <person name="Pan Y.S."/>
            <person name="Xia L.Y."/>
            <person name="Li J."/>
            <person name="Zhao F."/>
            <person name="Cao W.C."/>
        </authorList>
    </citation>
    <scope>NUCLEOTIDE SEQUENCE [LARGE SCALE GENOMIC DNA]</scope>
    <source>
        <strain evidence="2">HaeL-2018</strain>
    </source>
</reference>
<keyword evidence="3" id="KW-1185">Reference proteome</keyword>
<comment type="caution">
    <text evidence="2">The sequence shown here is derived from an EMBL/GenBank/DDBJ whole genome shotgun (WGS) entry which is preliminary data.</text>
</comment>
<evidence type="ECO:0000313" key="2">
    <source>
        <dbReference type="EMBL" id="KAH9384554.1"/>
    </source>
</evidence>
<evidence type="ECO:0000313" key="3">
    <source>
        <dbReference type="Proteomes" id="UP000821853"/>
    </source>
</evidence>
<feature type="region of interest" description="Disordered" evidence="1">
    <location>
        <begin position="1"/>
        <end position="32"/>
    </location>
</feature>
<dbReference type="EMBL" id="JABSTR010002702">
    <property type="protein sequence ID" value="KAH9384554.1"/>
    <property type="molecule type" value="Genomic_DNA"/>
</dbReference>
<dbReference type="AlphaFoldDB" id="A0A9J6HBR9"/>
<organism evidence="2 3">
    <name type="scientific">Haemaphysalis longicornis</name>
    <name type="common">Bush tick</name>
    <dbReference type="NCBI Taxonomy" id="44386"/>
    <lineage>
        <taxon>Eukaryota</taxon>
        <taxon>Metazoa</taxon>
        <taxon>Ecdysozoa</taxon>
        <taxon>Arthropoda</taxon>
        <taxon>Chelicerata</taxon>
        <taxon>Arachnida</taxon>
        <taxon>Acari</taxon>
        <taxon>Parasitiformes</taxon>
        <taxon>Ixodida</taxon>
        <taxon>Ixodoidea</taxon>
        <taxon>Ixodidae</taxon>
        <taxon>Haemaphysalinae</taxon>
        <taxon>Haemaphysalis</taxon>
    </lineage>
</organism>
<evidence type="ECO:0000256" key="1">
    <source>
        <dbReference type="SAM" id="MobiDB-lite"/>
    </source>
</evidence>
<name>A0A9J6HBR9_HAELO</name>
<dbReference type="VEuPathDB" id="VectorBase:HLOH_064022"/>